<accession>A0A4Z2DFR2</accession>
<feature type="coiled-coil region" evidence="1">
    <location>
        <begin position="29"/>
        <end position="76"/>
    </location>
</feature>
<feature type="compositionally biased region" description="Polar residues" evidence="2">
    <location>
        <begin position="1344"/>
        <end position="1356"/>
    </location>
</feature>
<feature type="region of interest" description="Disordered" evidence="2">
    <location>
        <begin position="1137"/>
        <end position="1220"/>
    </location>
</feature>
<dbReference type="Proteomes" id="UP000311919">
    <property type="component" value="Unassembled WGS sequence"/>
</dbReference>
<evidence type="ECO:0000256" key="1">
    <source>
        <dbReference type="SAM" id="Coils"/>
    </source>
</evidence>
<feature type="compositionally biased region" description="Polar residues" evidence="2">
    <location>
        <begin position="1185"/>
        <end position="1201"/>
    </location>
</feature>
<dbReference type="OrthoDB" id="10036174at2759"/>
<keyword evidence="4" id="KW-1185">Reference proteome</keyword>
<protein>
    <submittedName>
        <fullName evidence="3">M repeat-like protein isoform 1</fullName>
    </submittedName>
</protein>
<name>A0A4Z2DFR2_SCHJA</name>
<proteinExistence type="predicted"/>
<feature type="compositionally biased region" description="Polar residues" evidence="2">
    <location>
        <begin position="1210"/>
        <end position="1220"/>
    </location>
</feature>
<evidence type="ECO:0000313" key="4">
    <source>
        <dbReference type="Proteomes" id="UP000311919"/>
    </source>
</evidence>
<dbReference type="Gene3D" id="1.10.287.620">
    <property type="entry name" value="Helix Hairpins"/>
    <property type="match status" value="1"/>
</dbReference>
<dbReference type="PANTHER" id="PTHR23159">
    <property type="entry name" value="CENTROSOMAL PROTEIN 2"/>
    <property type="match status" value="1"/>
</dbReference>
<feature type="coiled-coil region" evidence="1">
    <location>
        <begin position="740"/>
        <end position="803"/>
    </location>
</feature>
<evidence type="ECO:0000313" key="3">
    <source>
        <dbReference type="EMBL" id="TNN15316.1"/>
    </source>
</evidence>
<dbReference type="PANTHER" id="PTHR23159:SF31">
    <property type="entry name" value="CENTROSOME-ASSOCIATED PROTEIN CEP250 ISOFORM X1"/>
    <property type="match status" value="1"/>
</dbReference>
<feature type="compositionally biased region" description="Basic and acidic residues" evidence="2">
    <location>
        <begin position="1304"/>
        <end position="1320"/>
    </location>
</feature>
<feature type="compositionally biased region" description="Basic residues" evidence="2">
    <location>
        <begin position="1293"/>
        <end position="1303"/>
    </location>
</feature>
<gene>
    <name evidence="3" type="ORF">EWB00_001431</name>
</gene>
<feature type="region of interest" description="Disordered" evidence="2">
    <location>
        <begin position="1238"/>
        <end position="1356"/>
    </location>
</feature>
<feature type="compositionally biased region" description="Basic and acidic residues" evidence="2">
    <location>
        <begin position="1164"/>
        <end position="1177"/>
    </location>
</feature>
<feature type="coiled-coil region" evidence="1">
    <location>
        <begin position="201"/>
        <end position="394"/>
    </location>
</feature>
<sequence length="1383" mass="158560">MKIFNLELMKKHLDKPVHNRKPRTTRLELMSQELLIEEIKNLEEELDKKMNDLSIVNEQVNNIKQHYKQLEEITQDNRLELNQHVNDLIKYLSSTECKCTVLNELLTMLDEQNNNLLIELSSLLSVNYATDDQSSMTKKTDEISGETIKVEDPHQKIKCLEKLLSEEHQRTLILQKRLELAIKPNICIDQNSEKQLDTKRSEMLQKELDEKEEILDARDEQIADLKSRVEQMRKMNEAMRTLMEKEPTEIKPQKLGTNVEITSYKKEVECMRKEMQIIRNNLIQAEKIKEKLTKENRELQEELKLREDSIFEQDDELERRNNEIRGHKSSIEQMKRELEQTKRDLAQAKAAEISGASGRLSTKIAEIERLRTELNNVTQELKDTKTSHEELKRISKQNDDTMKHLGNEVLQLRNAIIEKDKMLTELHAYLKESRQNVESMKLQCENAESKRNDAEKRYEEIKDKLTNKDQELKSLRKRMEEAVSMNSTSNILTTTISNNRDSTQQDSSHTNRDLMLNRRGFEVDKLRRELSLTKREKDDLYIELKKLRCKLDKRHTSEERGRKDITGYLTNLNMGNTYAKAISAQQPTTKITLLNEHIGILNRANAELKIQNESLHNSVIDYQRRYRSIKEQYEGEQEAWITERLVLESKAKEQEDRRTTITNTRKLLQDTSVKLFDLEKESEKKLTNLQTAYEKLEKEKQTIELKLAQLEDTQKLPKVLQRFNASSSSSIRPSVLTSQARTAQLENQEIILKLQNAERIISKLRSELIEMKELHATQSIAAVQEAEEARLSMERELEDIKDRLLTMECYRQQVELFRHRHFELEETAEKEYKIWQEERDHLIYQAEAARVMIDQWSTQIKCKVNSEDNKLEEILNEILKSMEKWSTEHERLPNLKRRMLDSVSSIESTSGIGLSTGATNSPLITQSPKGGLMISSTISPFSPNLLAKGSTLTAQRSTSMEWTSSRFHGPSSGHSFGLNFRENSIGLGGATISGTSLIGGFRGSALSLATNTGVGGGSNYSLMVNSRCGRSVSPEVTVKKISNYPDPTLGFLVRPTSRQGSQDSLASITDYSQRSFTLPGKPPIRSIISPARRMFFEENRENKSSEIDIHHTTQHTNYQNTHNESIKTSQISLGYPEEKNNMNSCSLTPTTNSTTTTTNTTHKHTTDLSQKADDKSKSLKSNKSTNSHIATNKQNNSTNHTKLTDEIDKSSGNSSSTHSRLSFTNRFTRWSNSSSNKHLEKAHSVEPNSLNDYNENTVDNNIHNETIHNNNNNTSNTTDKIISKSRENLFTRTTKKDKIHHKTNSQEKSKGKSPELEKSVKNNIPQISDTSTSTTMSTTSTSSIGHETSSQLNQSIVKRSKSVTNISPAIMALRQKFSGGGKT</sequence>
<comment type="caution">
    <text evidence="3">The sequence shown here is derived from an EMBL/GenBank/DDBJ whole genome shotgun (WGS) entry which is preliminary data.</text>
</comment>
<keyword evidence="1" id="KW-0175">Coiled coil</keyword>
<feature type="compositionally biased region" description="Low complexity" evidence="2">
    <location>
        <begin position="1260"/>
        <end position="1278"/>
    </location>
</feature>
<organism evidence="3 4">
    <name type="scientific">Schistosoma japonicum</name>
    <name type="common">Blood fluke</name>
    <dbReference type="NCBI Taxonomy" id="6182"/>
    <lineage>
        <taxon>Eukaryota</taxon>
        <taxon>Metazoa</taxon>
        <taxon>Spiralia</taxon>
        <taxon>Lophotrochozoa</taxon>
        <taxon>Platyhelminthes</taxon>
        <taxon>Trematoda</taxon>
        <taxon>Digenea</taxon>
        <taxon>Strigeidida</taxon>
        <taxon>Schistosomatoidea</taxon>
        <taxon>Schistosomatidae</taxon>
        <taxon>Schistosoma</taxon>
    </lineage>
</organism>
<feature type="compositionally biased region" description="Polar residues" evidence="2">
    <location>
        <begin position="1246"/>
        <end position="1259"/>
    </location>
</feature>
<feature type="coiled-coil region" evidence="1">
    <location>
        <begin position="430"/>
        <end position="485"/>
    </location>
</feature>
<dbReference type="EMBL" id="SKCS01000150">
    <property type="protein sequence ID" value="TNN15316.1"/>
    <property type="molecule type" value="Genomic_DNA"/>
</dbReference>
<feature type="compositionally biased region" description="Low complexity" evidence="2">
    <location>
        <begin position="1328"/>
        <end position="1343"/>
    </location>
</feature>
<feature type="coiled-coil region" evidence="1">
    <location>
        <begin position="679"/>
        <end position="716"/>
    </location>
</feature>
<reference evidence="3 4" key="1">
    <citation type="submission" date="2019-03" db="EMBL/GenBank/DDBJ databases">
        <title>An improved genome assembly of the fluke Schistosoma japonicum.</title>
        <authorList>
            <person name="Hu W."/>
            <person name="Luo F."/>
            <person name="Yin M."/>
            <person name="Mo X."/>
            <person name="Sun C."/>
            <person name="Wu Q."/>
            <person name="Zhu B."/>
            <person name="Xiang M."/>
            <person name="Wang J."/>
            <person name="Wang Y."/>
            <person name="Zhang T."/>
            <person name="Xu B."/>
            <person name="Zheng H."/>
            <person name="Feng Z."/>
        </authorList>
    </citation>
    <scope>NUCLEOTIDE SEQUENCE [LARGE SCALE GENOMIC DNA]</scope>
    <source>
        <strain evidence="3">HuSjv2</strain>
        <tissue evidence="3">Worms</tissue>
    </source>
</reference>
<feature type="compositionally biased region" description="Low complexity" evidence="2">
    <location>
        <begin position="1148"/>
        <end position="1160"/>
    </location>
</feature>
<evidence type="ECO:0000256" key="2">
    <source>
        <dbReference type="SAM" id="MobiDB-lite"/>
    </source>
</evidence>
<feature type="coiled-coil region" evidence="1">
    <location>
        <begin position="523"/>
        <end position="550"/>
    </location>
</feature>